<dbReference type="AlphaFoldDB" id="A0A8I1KFY6"/>
<gene>
    <name evidence="2" type="ORF">JGT27_25570</name>
</gene>
<feature type="non-terminal residue" evidence="2">
    <location>
        <position position="166"/>
    </location>
</feature>
<reference evidence="2" key="1">
    <citation type="submission" date="2020-12" db="EMBL/GenBank/DDBJ databases">
        <title>Molecular epidemiology of VIM- metallo-b-lactamase-producing Enterobacter cloacae complex isolated in France between 2015 and 2018.</title>
        <authorList>
            <person name="Emeraud C."/>
            <person name="Petit C."/>
            <person name="Bonnin R."/>
            <person name="Naas T."/>
            <person name="Dortet L."/>
        </authorList>
    </citation>
    <scope>NUCLEOTIDE SEQUENCE</scope>
    <source>
        <strain evidence="2">170C2</strain>
    </source>
</reference>
<dbReference type="EMBL" id="JAELXN010000220">
    <property type="protein sequence ID" value="MBJ6599037.1"/>
    <property type="molecule type" value="Genomic_DNA"/>
</dbReference>
<name>A0A8I1KFY6_ENTAS</name>
<feature type="transmembrane region" description="Helical" evidence="1">
    <location>
        <begin position="118"/>
        <end position="140"/>
    </location>
</feature>
<organism evidence="2 3">
    <name type="scientific">Enterobacter asburiae</name>
    <dbReference type="NCBI Taxonomy" id="61645"/>
    <lineage>
        <taxon>Bacteria</taxon>
        <taxon>Pseudomonadati</taxon>
        <taxon>Pseudomonadota</taxon>
        <taxon>Gammaproteobacteria</taxon>
        <taxon>Enterobacterales</taxon>
        <taxon>Enterobacteriaceae</taxon>
        <taxon>Enterobacter</taxon>
        <taxon>Enterobacter cloacae complex</taxon>
    </lineage>
</organism>
<dbReference type="Proteomes" id="UP000641429">
    <property type="component" value="Unassembled WGS sequence"/>
</dbReference>
<keyword evidence="1" id="KW-0472">Membrane</keyword>
<evidence type="ECO:0000256" key="1">
    <source>
        <dbReference type="SAM" id="Phobius"/>
    </source>
</evidence>
<accession>A0A8I1KFY6</accession>
<keyword evidence="1" id="KW-1133">Transmembrane helix</keyword>
<comment type="caution">
    <text evidence="2">The sequence shown here is derived from an EMBL/GenBank/DDBJ whole genome shotgun (WGS) entry which is preliminary data.</text>
</comment>
<keyword evidence="1" id="KW-0812">Transmembrane</keyword>
<feature type="non-terminal residue" evidence="2">
    <location>
        <position position="1"/>
    </location>
</feature>
<protein>
    <submittedName>
        <fullName evidence="2">Uncharacterized protein</fullName>
    </submittedName>
</protein>
<dbReference type="RefSeq" id="WP_199029981.1">
    <property type="nucleotide sequence ID" value="NZ_JAELXN010000220.1"/>
</dbReference>
<evidence type="ECO:0000313" key="2">
    <source>
        <dbReference type="EMBL" id="MBJ6599037.1"/>
    </source>
</evidence>
<proteinExistence type="predicted"/>
<evidence type="ECO:0000313" key="3">
    <source>
        <dbReference type="Proteomes" id="UP000641429"/>
    </source>
</evidence>
<sequence>LHSSQIEAISNKSKSLYSNIENINEILNNAEISLKTISSKYNLHYEQIENLADTSKEKIQSILNSADEVTKLKQTISSELAVSHDLLAKAKSALNLSGTYRLSRHFKSAYELANKNKIIWACITVISSLICMLFIGYVLYEMHVIGSISQNTQNTHLILLFVARLY</sequence>